<feature type="region of interest" description="Disordered" evidence="2">
    <location>
        <begin position="51"/>
        <end position="78"/>
    </location>
</feature>
<evidence type="ECO:0000313" key="3">
    <source>
        <dbReference type="EMBL" id="VDL90820.1"/>
    </source>
</evidence>
<sequence length="257" mass="29512">MKLMHHVREPLKTADFLHDFPHPSRFTMSKAFFRSPKLVLERKEELIKQLANSRNGHKDGTQDGSVGEDQLSQRDRKDQNIEVSPVYRAVAVERNQLREFIKVLETRCEEMLQEIALKDKEISELRQRCSQADQASTEFPFKNRKRSSKPIKSQGLKNERLLDPGLAFDLLSGISATSRTRPVSEAIRELQSALRLANENLAALTTALKRACEARRQDSALFNQLVNAIHQEYRHSQSKKFEKTTNPDQMLPLPPPQ</sequence>
<reference evidence="3 4" key="2">
    <citation type="submission" date="2018-11" db="EMBL/GenBank/DDBJ databases">
        <authorList>
            <consortium name="Pathogen Informatics"/>
        </authorList>
    </citation>
    <scope>NUCLEOTIDE SEQUENCE [LARGE SCALE GENOMIC DNA]</scope>
    <source>
        <strain evidence="3 4">NST_G2</strain>
    </source>
</reference>
<protein>
    <submittedName>
        <fullName evidence="5">CCDC92 domain-containing protein</fullName>
    </submittedName>
</protein>
<dbReference type="AlphaFoldDB" id="A0A183SJN7"/>
<evidence type="ECO:0000256" key="1">
    <source>
        <dbReference type="SAM" id="Coils"/>
    </source>
</evidence>
<reference evidence="5" key="1">
    <citation type="submission" date="2016-06" db="UniProtKB">
        <authorList>
            <consortium name="WormBaseParasite"/>
        </authorList>
    </citation>
    <scope>IDENTIFICATION</scope>
</reference>
<accession>A0A183SJN7</accession>
<name>A0A183SJN7_SCHSO</name>
<keyword evidence="1" id="KW-0175">Coiled coil</keyword>
<feature type="compositionally biased region" description="Basic and acidic residues" evidence="2">
    <location>
        <begin position="235"/>
        <end position="245"/>
    </location>
</feature>
<feature type="coiled-coil region" evidence="1">
    <location>
        <begin position="94"/>
        <end position="128"/>
    </location>
</feature>
<feature type="region of interest" description="Disordered" evidence="2">
    <location>
        <begin position="235"/>
        <end position="257"/>
    </location>
</feature>
<dbReference type="Proteomes" id="UP000275846">
    <property type="component" value="Unassembled WGS sequence"/>
</dbReference>
<gene>
    <name evidence="3" type="ORF">SSLN_LOCUS4435</name>
</gene>
<dbReference type="WBParaSite" id="SSLN_0000458201-mRNA-1">
    <property type="protein sequence ID" value="SSLN_0000458201-mRNA-1"/>
    <property type="gene ID" value="SSLN_0000458201"/>
</dbReference>
<keyword evidence="4" id="KW-1185">Reference proteome</keyword>
<organism evidence="5">
    <name type="scientific">Schistocephalus solidus</name>
    <name type="common">Tapeworm</name>
    <dbReference type="NCBI Taxonomy" id="70667"/>
    <lineage>
        <taxon>Eukaryota</taxon>
        <taxon>Metazoa</taxon>
        <taxon>Spiralia</taxon>
        <taxon>Lophotrochozoa</taxon>
        <taxon>Platyhelminthes</taxon>
        <taxon>Cestoda</taxon>
        <taxon>Eucestoda</taxon>
        <taxon>Diphyllobothriidea</taxon>
        <taxon>Diphyllobothriidae</taxon>
        <taxon>Schistocephalus</taxon>
    </lineage>
</organism>
<evidence type="ECO:0000256" key="2">
    <source>
        <dbReference type="SAM" id="MobiDB-lite"/>
    </source>
</evidence>
<dbReference type="EMBL" id="UYSU01032867">
    <property type="protein sequence ID" value="VDL90820.1"/>
    <property type="molecule type" value="Genomic_DNA"/>
</dbReference>
<evidence type="ECO:0000313" key="5">
    <source>
        <dbReference type="WBParaSite" id="SSLN_0000458201-mRNA-1"/>
    </source>
</evidence>
<proteinExistence type="predicted"/>
<evidence type="ECO:0000313" key="4">
    <source>
        <dbReference type="Proteomes" id="UP000275846"/>
    </source>
</evidence>